<protein>
    <submittedName>
        <fullName evidence="1">Uncharacterized protein</fullName>
    </submittedName>
</protein>
<reference evidence="1 2" key="1">
    <citation type="submission" date="2019-02" db="EMBL/GenBank/DDBJ databases">
        <title>Investigation of anaerobic lignin degradation for improved lignocellulosic biofuels.</title>
        <authorList>
            <person name="Deangelis K."/>
        </authorList>
    </citation>
    <scope>NUCLEOTIDE SEQUENCE [LARGE SCALE GENOMIC DNA]</scope>
    <source>
        <strain evidence="1 2">159R</strain>
    </source>
</reference>
<comment type="caution">
    <text evidence="1">The sequence shown here is derived from an EMBL/GenBank/DDBJ whole genome shotgun (WGS) entry which is preliminary data.</text>
</comment>
<proteinExistence type="predicted"/>
<evidence type="ECO:0000313" key="1">
    <source>
        <dbReference type="EMBL" id="TCL02427.1"/>
    </source>
</evidence>
<dbReference type="EMBL" id="SJOI01000001">
    <property type="protein sequence ID" value="TCL02427.1"/>
    <property type="molecule type" value="Genomic_DNA"/>
</dbReference>
<evidence type="ECO:0000313" key="2">
    <source>
        <dbReference type="Proteomes" id="UP000294555"/>
    </source>
</evidence>
<gene>
    <name evidence="1" type="ORF">EZJ58_0446</name>
</gene>
<dbReference type="AlphaFoldDB" id="A0A4R1N797"/>
<sequence length="83" mass="9357">MNHNQSDCATSPNICFGHDAGCERYTRNSALVLNIGYKNANFFYDINVAYNETRCAICTPLTGEVGKRNIVNQFVITMQRAYI</sequence>
<organism evidence="1 2">
    <name type="scientific">Sodalis ligni</name>
    <dbReference type="NCBI Taxonomy" id="2697027"/>
    <lineage>
        <taxon>Bacteria</taxon>
        <taxon>Pseudomonadati</taxon>
        <taxon>Pseudomonadota</taxon>
        <taxon>Gammaproteobacteria</taxon>
        <taxon>Enterobacterales</taxon>
        <taxon>Bruguierivoracaceae</taxon>
        <taxon>Sodalis</taxon>
    </lineage>
</organism>
<keyword evidence="2" id="KW-1185">Reference proteome</keyword>
<name>A0A4R1N797_9GAMM</name>
<accession>A0A4R1N797</accession>
<dbReference type="Proteomes" id="UP000294555">
    <property type="component" value="Unassembled WGS sequence"/>
</dbReference>